<evidence type="ECO:0000256" key="8">
    <source>
        <dbReference type="ARBA" id="ARBA00022679"/>
    </source>
</evidence>
<evidence type="ECO:0000256" key="15">
    <source>
        <dbReference type="ARBA" id="ARBA00034000"/>
    </source>
</evidence>
<dbReference type="EMBL" id="CP032418">
    <property type="protein sequence ID" value="AYC28790.1"/>
    <property type="molecule type" value="Genomic_DNA"/>
</dbReference>
<feature type="domain" description="Penicillin-binding protein transpeptidase" evidence="18">
    <location>
        <begin position="327"/>
        <end position="564"/>
    </location>
</feature>
<comment type="similarity">
    <text evidence="2">In the C-terminal section; belongs to the transpeptidase family.</text>
</comment>
<dbReference type="Pfam" id="PF00905">
    <property type="entry name" value="Transpeptidase"/>
    <property type="match status" value="1"/>
</dbReference>
<dbReference type="GO" id="GO:0008658">
    <property type="term" value="F:penicillin binding"/>
    <property type="evidence" value="ECO:0007669"/>
    <property type="project" value="InterPro"/>
</dbReference>
<dbReference type="Gene3D" id="3.40.710.10">
    <property type="entry name" value="DD-peptidase/beta-lactamase superfamily"/>
    <property type="match status" value="1"/>
</dbReference>
<dbReference type="GO" id="GO:0006508">
    <property type="term" value="P:proteolysis"/>
    <property type="evidence" value="ECO:0007669"/>
    <property type="project" value="UniProtKB-KW"/>
</dbReference>
<dbReference type="RefSeq" id="WP_119882534.1">
    <property type="nucleotide sequence ID" value="NZ_CP032418.1"/>
</dbReference>
<keyword evidence="11" id="KW-0573">Peptidoglycan synthesis</keyword>
<evidence type="ECO:0000256" key="9">
    <source>
        <dbReference type="ARBA" id="ARBA00022801"/>
    </source>
</evidence>
<keyword evidence="5" id="KW-0121">Carboxypeptidase</keyword>
<evidence type="ECO:0000256" key="10">
    <source>
        <dbReference type="ARBA" id="ARBA00022960"/>
    </source>
</evidence>
<dbReference type="GO" id="GO:0008360">
    <property type="term" value="P:regulation of cell shape"/>
    <property type="evidence" value="ECO:0007669"/>
    <property type="project" value="UniProtKB-KW"/>
</dbReference>
<evidence type="ECO:0000313" key="21">
    <source>
        <dbReference type="Proteomes" id="UP000265725"/>
    </source>
</evidence>
<keyword evidence="10" id="KW-0133">Cell shape</keyword>
<dbReference type="Gene3D" id="1.10.3810.10">
    <property type="entry name" value="Biosynthetic peptidoglycan transglycosylase-like"/>
    <property type="match status" value="1"/>
</dbReference>
<evidence type="ECO:0000256" key="13">
    <source>
        <dbReference type="ARBA" id="ARBA00023268"/>
    </source>
</evidence>
<name>A0A385YQW6_9BACL</name>
<dbReference type="Pfam" id="PF00912">
    <property type="entry name" value="Transgly"/>
    <property type="match status" value="1"/>
</dbReference>
<dbReference type="PANTHER" id="PTHR32282">
    <property type="entry name" value="BINDING PROTEIN TRANSPEPTIDASE, PUTATIVE-RELATED"/>
    <property type="match status" value="1"/>
</dbReference>
<proteinExistence type="inferred from homology"/>
<reference evidence="21" key="1">
    <citation type="submission" date="2018-09" db="EMBL/GenBank/DDBJ databases">
        <authorList>
            <person name="Zhu H."/>
        </authorList>
    </citation>
    <scope>NUCLEOTIDE SEQUENCE [LARGE SCALE GENOMIC DNA]</scope>
    <source>
        <strain evidence="21">K2R23-3</strain>
    </source>
</reference>
<comment type="subcellular location">
    <subcellularLocation>
        <location evidence="1">Cell membrane</location>
    </subcellularLocation>
</comment>
<dbReference type="SUPFAM" id="SSF53955">
    <property type="entry name" value="Lysozyme-like"/>
    <property type="match status" value="1"/>
</dbReference>
<dbReference type="GO" id="GO:0030288">
    <property type="term" value="C:outer membrane-bounded periplasmic space"/>
    <property type="evidence" value="ECO:0007669"/>
    <property type="project" value="TreeGrafter"/>
</dbReference>
<feature type="transmembrane region" description="Helical" evidence="17">
    <location>
        <begin position="20"/>
        <end position="41"/>
    </location>
</feature>
<dbReference type="OrthoDB" id="9766909at2"/>
<evidence type="ECO:0000256" key="6">
    <source>
        <dbReference type="ARBA" id="ARBA00022670"/>
    </source>
</evidence>
<dbReference type="AlphaFoldDB" id="A0A385YQW6"/>
<dbReference type="KEGG" id="paek:D3873_02470"/>
<keyword evidence="4" id="KW-1003">Cell membrane</keyword>
<dbReference type="InterPro" id="IPR036950">
    <property type="entry name" value="PBP_transglycosylase"/>
</dbReference>
<gene>
    <name evidence="20" type="ORF">D3873_02470</name>
</gene>
<evidence type="ECO:0000256" key="14">
    <source>
        <dbReference type="ARBA" id="ARBA00023316"/>
    </source>
</evidence>
<sequence length="686" mass="77072">MNRAEYRKKARRAELFKRFFRLFLVALSAAVTMFVFLRIYAQMTGAPSLAVPKATVFLDEHSQPIGDKFAGERRYWISLQEMSPYLADAIVSVEDQEFYSHHGFDFTRIAAALLKDAKAMRKVEGASTITQQYARNLFLTHDKTWTRKIKEALYAYRMEVFYDKDTILEGYLNTVYFGHGMYGVEAASNYFFGKSAHDLTLAESAMLVGIPKGPSSFSPLVNEKKAVNRQQLILREMEEEHFITKKQKERAATETLVYKNDEWQEKHVTSPFFLDEAWREADTILAKSGRRLEEGGWTIKTTMNTFHQQVAEEVVEQYMPANKLEVAFISMNPASGAITAIVGGKSYKDSTFNRATMAKRQPGSAIKPLLFGGALEEGYTPLTFMKSEHTIFTYDDGRREYEPKNVNGQFANHPISLAQALAISDNIYAVKTIETIGYKPLKKWAKKLGVHMAIQDTPSMALGTAEVTLKELTAAYNQLASTGIERKPTTILSIKDADGNVVYEKDPAKSDKRILPEKETFVLTHMMTGMFDPVFNDYTPSTGLAIRSKQTRPYAGKSGTTNSDQWMLGFSPTLTAGVWNGYDSGETLTHAADKLVTKSIWIDFMEKVHAGQAARPFIPPKGVKAAVIDIETGGIAVSSCTKQRLMYLKEEDIPKRLCTDPDVLEEGPLKQTNDLFPFSWFTGGKD</sequence>
<keyword evidence="12 17" id="KW-0472">Membrane</keyword>
<evidence type="ECO:0000256" key="12">
    <source>
        <dbReference type="ARBA" id="ARBA00023136"/>
    </source>
</evidence>
<feature type="domain" description="Glycosyl transferase family 51" evidence="19">
    <location>
        <begin position="70"/>
        <end position="237"/>
    </location>
</feature>
<evidence type="ECO:0000256" key="4">
    <source>
        <dbReference type="ARBA" id="ARBA00022475"/>
    </source>
</evidence>
<dbReference type="InterPro" id="IPR001264">
    <property type="entry name" value="Glyco_trans_51"/>
</dbReference>
<evidence type="ECO:0000259" key="19">
    <source>
        <dbReference type="Pfam" id="PF00912"/>
    </source>
</evidence>
<accession>A0A385YQW6</accession>
<comment type="similarity">
    <text evidence="3">In the N-terminal section; belongs to the glycosyltransferase 51 family.</text>
</comment>
<comment type="catalytic activity">
    <reaction evidence="15">
        <text>Preferential cleavage: (Ac)2-L-Lys-D-Ala-|-D-Ala. Also transpeptidation of peptidyl-alanyl moieties that are N-acyl substituents of D-alanine.</text>
        <dbReference type="EC" id="3.4.16.4"/>
    </reaction>
</comment>
<dbReference type="InterPro" id="IPR023346">
    <property type="entry name" value="Lysozyme-like_dom_sf"/>
</dbReference>
<dbReference type="InterPro" id="IPR001460">
    <property type="entry name" value="PCN-bd_Tpept"/>
</dbReference>
<evidence type="ECO:0000256" key="16">
    <source>
        <dbReference type="ARBA" id="ARBA00049902"/>
    </source>
</evidence>
<evidence type="ECO:0000256" key="1">
    <source>
        <dbReference type="ARBA" id="ARBA00004236"/>
    </source>
</evidence>
<dbReference type="GO" id="GO:0008955">
    <property type="term" value="F:peptidoglycan glycosyltransferase activity"/>
    <property type="evidence" value="ECO:0007669"/>
    <property type="project" value="UniProtKB-EC"/>
</dbReference>
<dbReference type="NCBIfam" id="TIGR02074">
    <property type="entry name" value="PBP_1a_fam"/>
    <property type="match status" value="1"/>
</dbReference>
<protein>
    <submittedName>
        <fullName evidence="20">PBP1A family penicillin-binding protein</fullName>
    </submittedName>
</protein>
<evidence type="ECO:0000259" key="18">
    <source>
        <dbReference type="Pfam" id="PF00905"/>
    </source>
</evidence>
<evidence type="ECO:0000256" key="2">
    <source>
        <dbReference type="ARBA" id="ARBA00007090"/>
    </source>
</evidence>
<evidence type="ECO:0000256" key="17">
    <source>
        <dbReference type="SAM" id="Phobius"/>
    </source>
</evidence>
<organism evidence="20 21">
    <name type="scientific">Paenisporosarcina cavernae</name>
    <dbReference type="NCBI Taxonomy" id="2320858"/>
    <lineage>
        <taxon>Bacteria</taxon>
        <taxon>Bacillati</taxon>
        <taxon>Bacillota</taxon>
        <taxon>Bacilli</taxon>
        <taxon>Bacillales</taxon>
        <taxon>Caryophanaceae</taxon>
        <taxon>Paenisporosarcina</taxon>
    </lineage>
</organism>
<evidence type="ECO:0000313" key="20">
    <source>
        <dbReference type="EMBL" id="AYC28790.1"/>
    </source>
</evidence>
<keyword evidence="14" id="KW-0961">Cell wall biogenesis/degradation</keyword>
<keyword evidence="13" id="KW-0511">Multifunctional enzyme</keyword>
<dbReference type="InterPro" id="IPR012338">
    <property type="entry name" value="Beta-lactam/transpept-like"/>
</dbReference>
<keyword evidence="9" id="KW-0378">Hydrolase</keyword>
<keyword evidence="6" id="KW-0645">Protease</keyword>
<keyword evidence="21" id="KW-1185">Reference proteome</keyword>
<dbReference type="GO" id="GO:0009002">
    <property type="term" value="F:serine-type D-Ala-D-Ala carboxypeptidase activity"/>
    <property type="evidence" value="ECO:0007669"/>
    <property type="project" value="UniProtKB-EC"/>
</dbReference>
<dbReference type="SUPFAM" id="SSF56601">
    <property type="entry name" value="beta-lactamase/transpeptidase-like"/>
    <property type="match status" value="1"/>
</dbReference>
<evidence type="ECO:0000256" key="7">
    <source>
        <dbReference type="ARBA" id="ARBA00022676"/>
    </source>
</evidence>
<evidence type="ECO:0000256" key="11">
    <source>
        <dbReference type="ARBA" id="ARBA00022984"/>
    </source>
</evidence>
<dbReference type="InterPro" id="IPR050396">
    <property type="entry name" value="Glycosyltr_51/Transpeptidase"/>
</dbReference>
<dbReference type="GO" id="GO:0009252">
    <property type="term" value="P:peptidoglycan biosynthetic process"/>
    <property type="evidence" value="ECO:0007669"/>
    <property type="project" value="UniProtKB-KW"/>
</dbReference>
<keyword evidence="8" id="KW-0808">Transferase</keyword>
<dbReference type="GO" id="GO:0005886">
    <property type="term" value="C:plasma membrane"/>
    <property type="evidence" value="ECO:0007669"/>
    <property type="project" value="UniProtKB-SubCell"/>
</dbReference>
<dbReference type="Proteomes" id="UP000265725">
    <property type="component" value="Chromosome"/>
</dbReference>
<evidence type="ECO:0000256" key="5">
    <source>
        <dbReference type="ARBA" id="ARBA00022645"/>
    </source>
</evidence>
<dbReference type="PANTHER" id="PTHR32282:SF11">
    <property type="entry name" value="PENICILLIN-BINDING PROTEIN 1B"/>
    <property type="match status" value="1"/>
</dbReference>
<dbReference type="GO" id="GO:0071555">
    <property type="term" value="P:cell wall organization"/>
    <property type="evidence" value="ECO:0007669"/>
    <property type="project" value="UniProtKB-KW"/>
</dbReference>
<keyword evidence="17" id="KW-1133">Transmembrane helix</keyword>
<keyword evidence="17" id="KW-0812">Transmembrane</keyword>
<comment type="catalytic activity">
    <reaction evidence="16">
        <text>[GlcNAc-(1-&gt;4)-Mur2Ac(oyl-L-Ala-gamma-D-Glu-L-Lys-D-Ala-D-Ala)](n)-di-trans,octa-cis-undecaprenyl diphosphate + beta-D-GlcNAc-(1-&gt;4)-Mur2Ac(oyl-L-Ala-gamma-D-Glu-L-Lys-D-Ala-D-Ala)-di-trans,octa-cis-undecaprenyl diphosphate = [GlcNAc-(1-&gt;4)-Mur2Ac(oyl-L-Ala-gamma-D-Glu-L-Lys-D-Ala-D-Ala)](n+1)-di-trans,octa-cis-undecaprenyl diphosphate + di-trans,octa-cis-undecaprenyl diphosphate + H(+)</text>
        <dbReference type="Rhea" id="RHEA:23708"/>
        <dbReference type="Rhea" id="RHEA-COMP:9602"/>
        <dbReference type="Rhea" id="RHEA-COMP:9603"/>
        <dbReference type="ChEBI" id="CHEBI:15378"/>
        <dbReference type="ChEBI" id="CHEBI:58405"/>
        <dbReference type="ChEBI" id="CHEBI:60033"/>
        <dbReference type="ChEBI" id="CHEBI:78435"/>
        <dbReference type="EC" id="2.4.99.28"/>
    </reaction>
</comment>
<evidence type="ECO:0000256" key="3">
    <source>
        <dbReference type="ARBA" id="ARBA00007739"/>
    </source>
</evidence>
<keyword evidence="7" id="KW-0328">Glycosyltransferase</keyword>
<dbReference type="FunFam" id="1.10.3810.10:FF:000001">
    <property type="entry name" value="Penicillin-binding protein 1A"/>
    <property type="match status" value="1"/>
</dbReference>